<proteinExistence type="inferred from homology"/>
<evidence type="ECO:0000256" key="4">
    <source>
        <dbReference type="ARBA" id="ARBA00023002"/>
    </source>
</evidence>
<dbReference type="SUPFAM" id="SSF52833">
    <property type="entry name" value="Thioredoxin-like"/>
    <property type="match status" value="1"/>
</dbReference>
<feature type="non-terminal residue" evidence="7">
    <location>
        <position position="157"/>
    </location>
</feature>
<comment type="similarity">
    <text evidence="1">Belongs to the peroxiredoxin family. Prx5 subfamily.</text>
</comment>
<keyword evidence="5" id="KW-0676">Redox-active center</keyword>
<comment type="caution">
    <text evidence="7">The sequence shown here is derived from an EMBL/GenBank/DDBJ whole genome shotgun (WGS) entry which is preliminary data.</text>
</comment>
<dbReference type="PANTHER" id="PTHR10430:SF16">
    <property type="entry name" value="PEROXIREDOXIN-5, MITOCHONDRIAL"/>
    <property type="match status" value="1"/>
</dbReference>
<reference evidence="7 8" key="1">
    <citation type="submission" date="2016-07" db="EMBL/GenBank/DDBJ databases">
        <title>Pervasive Adenine N6-methylation of Active Genes in Fungi.</title>
        <authorList>
            <consortium name="DOE Joint Genome Institute"/>
            <person name="Mondo S.J."/>
            <person name="Dannebaum R.O."/>
            <person name="Kuo R.C."/>
            <person name="Labutti K."/>
            <person name="Haridas S."/>
            <person name="Kuo A."/>
            <person name="Salamov A."/>
            <person name="Ahrendt S.R."/>
            <person name="Lipzen A."/>
            <person name="Sullivan W."/>
            <person name="Andreopoulos W.B."/>
            <person name="Clum A."/>
            <person name="Lindquist E."/>
            <person name="Daum C."/>
            <person name="Ramamoorthy G.K."/>
            <person name="Gryganskyi A."/>
            <person name="Culley D."/>
            <person name="Magnuson J.K."/>
            <person name="James T.Y."/>
            <person name="O'Malley M.A."/>
            <person name="Stajich J.E."/>
            <person name="Spatafora J.W."/>
            <person name="Visel A."/>
            <person name="Grigoriev I.V."/>
        </authorList>
    </citation>
    <scope>NUCLEOTIDE SEQUENCE [LARGE SCALE GENOMIC DNA]</scope>
    <source>
        <strain evidence="7 8">CBS 931.73</strain>
    </source>
</reference>
<gene>
    <name evidence="7" type="ORF">K493DRAFT_194445</name>
</gene>
<evidence type="ECO:0000313" key="8">
    <source>
        <dbReference type="Proteomes" id="UP000193498"/>
    </source>
</evidence>
<keyword evidence="3" id="KW-0049">Antioxidant</keyword>
<protein>
    <submittedName>
        <fullName evidence="7">Peroxiredoxin 5</fullName>
    </submittedName>
</protein>
<dbReference type="GO" id="GO:0005739">
    <property type="term" value="C:mitochondrion"/>
    <property type="evidence" value="ECO:0007669"/>
    <property type="project" value="TreeGrafter"/>
</dbReference>
<dbReference type="GO" id="GO:0008379">
    <property type="term" value="F:thioredoxin peroxidase activity"/>
    <property type="evidence" value="ECO:0007669"/>
    <property type="project" value="InterPro"/>
</dbReference>
<evidence type="ECO:0000256" key="5">
    <source>
        <dbReference type="ARBA" id="ARBA00023284"/>
    </source>
</evidence>
<evidence type="ECO:0000256" key="2">
    <source>
        <dbReference type="ARBA" id="ARBA00022559"/>
    </source>
</evidence>
<dbReference type="GO" id="GO:0034599">
    <property type="term" value="P:cellular response to oxidative stress"/>
    <property type="evidence" value="ECO:0007669"/>
    <property type="project" value="InterPro"/>
</dbReference>
<keyword evidence="8" id="KW-1185">Reference proteome</keyword>
<dbReference type="GO" id="GO:0042744">
    <property type="term" value="P:hydrogen peroxide catabolic process"/>
    <property type="evidence" value="ECO:0007669"/>
    <property type="project" value="TreeGrafter"/>
</dbReference>
<dbReference type="OrthoDB" id="1882547at2759"/>
<dbReference type="PANTHER" id="PTHR10430">
    <property type="entry name" value="PEROXIREDOXIN"/>
    <property type="match status" value="1"/>
</dbReference>
<organism evidence="7 8">
    <name type="scientific">Basidiobolus meristosporus CBS 931.73</name>
    <dbReference type="NCBI Taxonomy" id="1314790"/>
    <lineage>
        <taxon>Eukaryota</taxon>
        <taxon>Fungi</taxon>
        <taxon>Fungi incertae sedis</taxon>
        <taxon>Zoopagomycota</taxon>
        <taxon>Entomophthoromycotina</taxon>
        <taxon>Basidiobolomycetes</taxon>
        <taxon>Basidiobolales</taxon>
        <taxon>Basidiobolaceae</taxon>
        <taxon>Basidiobolus</taxon>
    </lineage>
</organism>
<dbReference type="InterPro" id="IPR036249">
    <property type="entry name" value="Thioredoxin-like_sf"/>
</dbReference>
<evidence type="ECO:0000256" key="3">
    <source>
        <dbReference type="ARBA" id="ARBA00022862"/>
    </source>
</evidence>
<dbReference type="GO" id="GO:0045454">
    <property type="term" value="P:cell redox homeostasis"/>
    <property type="evidence" value="ECO:0007669"/>
    <property type="project" value="TreeGrafter"/>
</dbReference>
<dbReference type="AlphaFoldDB" id="A0A1Y1XUF4"/>
<dbReference type="EMBL" id="MCFE01000449">
    <property type="protein sequence ID" value="ORX89392.1"/>
    <property type="molecule type" value="Genomic_DNA"/>
</dbReference>
<accession>A0A1Y1XUF4</accession>
<keyword evidence="2" id="KW-0575">Peroxidase</keyword>
<feature type="domain" description="Redoxin" evidence="6">
    <location>
        <begin position="2"/>
        <end position="143"/>
    </location>
</feature>
<dbReference type="Proteomes" id="UP000193498">
    <property type="component" value="Unassembled WGS sequence"/>
</dbReference>
<sequence length="157" mass="17363">IKVGQQIPNIALQEAAPYNEVNAFDALKLYEKALVLGSPGAFNPIDSRAQIPSYLDHMHDLASCGVDMLVFVSVNDAFVTKAWEESFNVDSSKVRFLADPKGEFVRSIGLQEHCSLNTQPSARRFAMILERGKVKQLFVEPENGLSCSYAPSIVHHL</sequence>
<dbReference type="FunCoup" id="A0A1Y1XUF4">
    <property type="interactions" value="383"/>
</dbReference>
<dbReference type="STRING" id="1314790.A0A1Y1XUF4"/>
<dbReference type="InterPro" id="IPR037944">
    <property type="entry name" value="PRX5-like"/>
</dbReference>
<dbReference type="GO" id="GO:0005777">
    <property type="term" value="C:peroxisome"/>
    <property type="evidence" value="ECO:0007669"/>
    <property type="project" value="TreeGrafter"/>
</dbReference>
<evidence type="ECO:0000313" key="7">
    <source>
        <dbReference type="EMBL" id="ORX89392.1"/>
    </source>
</evidence>
<feature type="non-terminal residue" evidence="7">
    <location>
        <position position="1"/>
    </location>
</feature>
<dbReference type="InterPro" id="IPR013740">
    <property type="entry name" value="Redoxin"/>
</dbReference>
<name>A0A1Y1XUF4_9FUNG</name>
<dbReference type="Pfam" id="PF08534">
    <property type="entry name" value="Redoxin"/>
    <property type="match status" value="1"/>
</dbReference>
<dbReference type="InParanoid" id="A0A1Y1XUF4"/>
<dbReference type="Gene3D" id="3.40.30.10">
    <property type="entry name" value="Glutaredoxin"/>
    <property type="match status" value="1"/>
</dbReference>
<keyword evidence="4" id="KW-0560">Oxidoreductase</keyword>
<evidence type="ECO:0000259" key="6">
    <source>
        <dbReference type="Pfam" id="PF08534"/>
    </source>
</evidence>
<evidence type="ECO:0000256" key="1">
    <source>
        <dbReference type="ARBA" id="ARBA00010505"/>
    </source>
</evidence>